<reference evidence="1 2" key="1">
    <citation type="submission" date="2023-11" db="EMBL/GenBank/DDBJ databases">
        <title>Analysis of the Genomes of Mucilaginibacter gossypii cycad 4 and M. sabulilitoris SNA2: microbes with the potential for plant growth promotion.</title>
        <authorList>
            <person name="Hirsch A.M."/>
            <person name="Humm E."/>
            <person name="Rubbi M."/>
            <person name="Del Vecchio G."/>
            <person name="Ha S.M."/>
            <person name="Pellegrini M."/>
            <person name="Gunsalus R.P."/>
        </authorList>
    </citation>
    <scope>NUCLEOTIDE SEQUENCE [LARGE SCALE GENOMIC DNA]</scope>
    <source>
        <strain evidence="1 2">SNA2</strain>
    </source>
</reference>
<dbReference type="InterPro" id="IPR029787">
    <property type="entry name" value="Nucleotide_cyclase"/>
</dbReference>
<dbReference type="Proteomes" id="UP001324380">
    <property type="component" value="Chromosome"/>
</dbReference>
<gene>
    <name evidence="1" type="ORF">SNE25_21485</name>
</gene>
<name>A0ABZ0TI49_9SPHI</name>
<dbReference type="RefSeq" id="WP_321561059.1">
    <property type="nucleotide sequence ID" value="NZ_CP139558.1"/>
</dbReference>
<organism evidence="1 2">
    <name type="scientific">Mucilaginibacter sabulilitoris</name>
    <dbReference type="NCBI Taxonomy" id="1173583"/>
    <lineage>
        <taxon>Bacteria</taxon>
        <taxon>Pseudomonadati</taxon>
        <taxon>Bacteroidota</taxon>
        <taxon>Sphingobacteriia</taxon>
        <taxon>Sphingobacteriales</taxon>
        <taxon>Sphingobacteriaceae</taxon>
        <taxon>Mucilaginibacter</taxon>
    </lineage>
</organism>
<dbReference type="InterPro" id="IPR020503">
    <property type="entry name" value="Uncharacterised_Rv2561"/>
</dbReference>
<protein>
    <submittedName>
        <fullName evidence="1">DUF2652 domain-containing protein</fullName>
    </submittedName>
</protein>
<keyword evidence="2" id="KW-1185">Reference proteome</keyword>
<sequence length="351" mass="39881">MAETNATILIPDISGFTEFMTTTELSHSSRAIHMLIDAMLNAIGEEYEVSEIEGDAVLLIKKGPAPSKKEILGICLKIFNAFHSQRMWMQQYTICPCGACKAIINLTLKFIVHYGPLVELKVGRFVKQSGMEMIVAHRLLKNSIDSHEYLLMSEKLLKQVNDSTETADMVWGNAFEEYASIGKVGYHFALLNEARKNVPAPQAPQSYYRKDSTPYLQTTIAANFLDVYMVIMNIPGRAEWMPGLQKVEQDMPDICIGSLHHCLFENHQSTISPLLMISSDEEINYAESCRIEEMNISLVYEFVFKKVDEKSCHFSVRFMNAAELPIPEETRGILLENMQRMAEKLKLFCEK</sequence>
<proteinExistence type="predicted"/>
<evidence type="ECO:0000313" key="1">
    <source>
        <dbReference type="EMBL" id="WPU91893.1"/>
    </source>
</evidence>
<dbReference type="Gene3D" id="3.30.70.1230">
    <property type="entry name" value="Nucleotide cyclase"/>
    <property type="match status" value="1"/>
</dbReference>
<dbReference type="EMBL" id="CP139558">
    <property type="protein sequence ID" value="WPU91893.1"/>
    <property type="molecule type" value="Genomic_DNA"/>
</dbReference>
<accession>A0ABZ0TI49</accession>
<dbReference type="SUPFAM" id="SSF55073">
    <property type="entry name" value="Nucleotide cyclase"/>
    <property type="match status" value="1"/>
</dbReference>
<evidence type="ECO:0000313" key="2">
    <source>
        <dbReference type="Proteomes" id="UP001324380"/>
    </source>
</evidence>
<dbReference type="Pfam" id="PF10851">
    <property type="entry name" value="DUF2652"/>
    <property type="match status" value="1"/>
</dbReference>